<organism evidence="1 2">
    <name type="scientific">Arthrobacter silviterrae</name>
    <dbReference type="NCBI Taxonomy" id="2026658"/>
    <lineage>
        <taxon>Bacteria</taxon>
        <taxon>Bacillati</taxon>
        <taxon>Actinomycetota</taxon>
        <taxon>Actinomycetes</taxon>
        <taxon>Micrococcales</taxon>
        <taxon>Micrococcaceae</taxon>
        <taxon>Arthrobacter</taxon>
    </lineage>
</organism>
<evidence type="ECO:0000313" key="2">
    <source>
        <dbReference type="Proteomes" id="UP000479226"/>
    </source>
</evidence>
<protein>
    <submittedName>
        <fullName evidence="1">Uncharacterized protein</fullName>
    </submittedName>
</protein>
<sequence length="121" mass="13132">MPASTWMKVARSGDGETVGYLAPLAPDWSEVQPYNLLGHAVGGPTDFLAGEERLLERGISELAERWQLRDPDPELCNGVVILEVSQDGIVVAHADLTKALVFGKRLTVPWPDVAGALARER</sequence>
<proteinExistence type="predicted"/>
<name>A0ABX0DB64_9MICC</name>
<comment type="caution">
    <text evidence="1">The sequence shown here is derived from an EMBL/GenBank/DDBJ whole genome shotgun (WGS) entry which is preliminary data.</text>
</comment>
<gene>
    <name evidence="1" type="ORF">G6N77_03700</name>
</gene>
<dbReference type="RefSeq" id="WP_165180669.1">
    <property type="nucleotide sequence ID" value="NZ_JAAKZI010000004.1"/>
</dbReference>
<evidence type="ECO:0000313" key="1">
    <source>
        <dbReference type="EMBL" id="NGN82569.1"/>
    </source>
</evidence>
<dbReference type="Proteomes" id="UP000479226">
    <property type="component" value="Unassembled WGS sequence"/>
</dbReference>
<dbReference type="EMBL" id="JAAKZI010000004">
    <property type="protein sequence ID" value="NGN82569.1"/>
    <property type="molecule type" value="Genomic_DNA"/>
</dbReference>
<reference evidence="1 2" key="1">
    <citation type="submission" date="2020-02" db="EMBL/GenBank/DDBJ databases">
        <title>Genome sequence of the type strain DSM 27180 of Arthrobacter silviterrae.</title>
        <authorList>
            <person name="Gao J."/>
            <person name="Sun J."/>
        </authorList>
    </citation>
    <scope>NUCLEOTIDE SEQUENCE [LARGE SCALE GENOMIC DNA]</scope>
    <source>
        <strain evidence="1 2">DSM 27180</strain>
    </source>
</reference>
<accession>A0ABX0DB64</accession>
<keyword evidence="2" id="KW-1185">Reference proteome</keyword>